<evidence type="ECO:0000313" key="3">
    <source>
        <dbReference type="Proteomes" id="UP000439752"/>
    </source>
</evidence>
<dbReference type="InterPro" id="IPR036388">
    <property type="entry name" value="WH-like_DNA-bd_sf"/>
</dbReference>
<name>A0A653IHA4_9BACL</name>
<dbReference type="AlphaFoldDB" id="A0A653IHA4"/>
<proteinExistence type="predicted"/>
<dbReference type="InterPro" id="IPR005149">
    <property type="entry name" value="Tscrpt_reg_PadR_N"/>
</dbReference>
<dbReference type="Proteomes" id="UP000439752">
    <property type="component" value="Unassembled WGS sequence"/>
</dbReference>
<organism evidence="2 3">
    <name type="scientific">Exiguobacterium oxidotolerans</name>
    <dbReference type="NCBI Taxonomy" id="223958"/>
    <lineage>
        <taxon>Bacteria</taxon>
        <taxon>Bacillati</taxon>
        <taxon>Bacillota</taxon>
        <taxon>Bacilli</taxon>
        <taxon>Bacillales</taxon>
        <taxon>Bacillales Family XII. Incertae Sedis</taxon>
        <taxon>Exiguobacterium</taxon>
    </lineage>
</organism>
<dbReference type="PANTHER" id="PTHR33169:SF13">
    <property type="entry name" value="PADR-FAMILY TRANSCRIPTIONAL REGULATOR"/>
    <property type="match status" value="1"/>
</dbReference>
<evidence type="ECO:0000259" key="1">
    <source>
        <dbReference type="Pfam" id="PF03551"/>
    </source>
</evidence>
<gene>
    <name evidence="2" type="ORF">EXIGUO9Y_70001</name>
</gene>
<accession>A0A653IHA4</accession>
<feature type="domain" description="Transcription regulator PadR N-terminal" evidence="1">
    <location>
        <begin position="20"/>
        <end position="80"/>
    </location>
</feature>
<evidence type="ECO:0000313" key="2">
    <source>
        <dbReference type="EMBL" id="VWX38660.1"/>
    </source>
</evidence>
<dbReference type="InterPro" id="IPR036390">
    <property type="entry name" value="WH_DNA-bd_sf"/>
</dbReference>
<sequence length="105" mass="12245">MSRDTLVLTESTYYILLCLTTPKHGYAMMQQIEQLTNGRVTIGPGTMYGVLKNLIEKRWIEVEETIGRQKIYALTEEGHHVCLQEKQRLEEVLHHAKQLLEEGYR</sequence>
<dbReference type="EMBL" id="CABWKQ010000057">
    <property type="protein sequence ID" value="VWX38660.1"/>
    <property type="molecule type" value="Genomic_DNA"/>
</dbReference>
<protein>
    <submittedName>
        <fullName evidence="2">Transcriptional regulator, PadR-like family</fullName>
    </submittedName>
</protein>
<dbReference type="InterPro" id="IPR052509">
    <property type="entry name" value="Metal_resp_DNA-bind_regulator"/>
</dbReference>
<reference evidence="2 3" key="1">
    <citation type="submission" date="2019-10" db="EMBL/GenBank/DDBJ databases">
        <authorList>
            <person name="Karimi E."/>
        </authorList>
    </citation>
    <scope>NUCLEOTIDE SEQUENCE [LARGE SCALE GENOMIC DNA]</scope>
    <source>
        <strain evidence="2">Exiguobacterium sp. 9Y</strain>
    </source>
</reference>
<dbReference type="Gene3D" id="1.10.10.10">
    <property type="entry name" value="Winged helix-like DNA-binding domain superfamily/Winged helix DNA-binding domain"/>
    <property type="match status" value="1"/>
</dbReference>
<dbReference type="SUPFAM" id="SSF46785">
    <property type="entry name" value="Winged helix' DNA-binding domain"/>
    <property type="match status" value="1"/>
</dbReference>
<dbReference type="RefSeq" id="WP_201302326.1">
    <property type="nucleotide sequence ID" value="NZ_LR732308.1"/>
</dbReference>
<dbReference type="Pfam" id="PF03551">
    <property type="entry name" value="PadR"/>
    <property type="match status" value="1"/>
</dbReference>
<keyword evidence="3" id="KW-1185">Reference proteome</keyword>
<dbReference type="PANTHER" id="PTHR33169">
    <property type="entry name" value="PADR-FAMILY TRANSCRIPTIONAL REGULATOR"/>
    <property type="match status" value="1"/>
</dbReference>